<accession>A0A0D0D153</accession>
<reference evidence="3" key="2">
    <citation type="submission" date="2015-01" db="EMBL/GenBank/DDBJ databases">
        <title>Evolutionary Origins and Diversification of the Mycorrhizal Mutualists.</title>
        <authorList>
            <consortium name="DOE Joint Genome Institute"/>
            <consortium name="Mycorrhizal Genomics Consortium"/>
            <person name="Kohler A."/>
            <person name="Kuo A."/>
            <person name="Nagy L.G."/>
            <person name="Floudas D."/>
            <person name="Copeland A."/>
            <person name="Barry K.W."/>
            <person name="Cichocki N."/>
            <person name="Veneault-Fourrey C."/>
            <person name="LaButti K."/>
            <person name="Lindquist E.A."/>
            <person name="Lipzen A."/>
            <person name="Lundell T."/>
            <person name="Morin E."/>
            <person name="Murat C."/>
            <person name="Riley R."/>
            <person name="Ohm R."/>
            <person name="Sun H."/>
            <person name="Tunlid A."/>
            <person name="Henrissat B."/>
            <person name="Grigoriev I.V."/>
            <person name="Hibbett D.S."/>
            <person name="Martin F."/>
        </authorList>
    </citation>
    <scope>NUCLEOTIDE SEQUENCE [LARGE SCALE GENOMIC DNA]</scope>
    <source>
        <strain evidence="3">Ve08.2h10</strain>
    </source>
</reference>
<evidence type="ECO:0000313" key="2">
    <source>
        <dbReference type="EMBL" id="KIK73559.1"/>
    </source>
</evidence>
<reference evidence="2 3" key="1">
    <citation type="submission" date="2014-04" db="EMBL/GenBank/DDBJ databases">
        <authorList>
            <consortium name="DOE Joint Genome Institute"/>
            <person name="Kuo A."/>
            <person name="Kohler A."/>
            <person name="Jargeat P."/>
            <person name="Nagy L.G."/>
            <person name="Floudas D."/>
            <person name="Copeland A."/>
            <person name="Barry K.W."/>
            <person name="Cichocki N."/>
            <person name="Veneault-Fourrey C."/>
            <person name="LaButti K."/>
            <person name="Lindquist E.A."/>
            <person name="Lipzen A."/>
            <person name="Lundell T."/>
            <person name="Morin E."/>
            <person name="Murat C."/>
            <person name="Sun H."/>
            <person name="Tunlid A."/>
            <person name="Henrissat B."/>
            <person name="Grigoriev I.V."/>
            <person name="Hibbett D.S."/>
            <person name="Martin F."/>
            <person name="Nordberg H.P."/>
            <person name="Cantor M.N."/>
            <person name="Hua S.X."/>
        </authorList>
    </citation>
    <scope>NUCLEOTIDE SEQUENCE [LARGE SCALE GENOMIC DNA]</scope>
    <source>
        <strain evidence="2 3">Ve08.2h10</strain>
    </source>
</reference>
<dbReference type="HOGENOM" id="CLU_807888_0_0_1"/>
<protein>
    <submittedName>
        <fullName evidence="2">Unplaced genomic scaffold scaffold_4801, whole genome shotgun sequence</fullName>
    </submittedName>
</protein>
<feature type="compositionally biased region" description="Polar residues" evidence="1">
    <location>
        <begin position="185"/>
        <end position="199"/>
    </location>
</feature>
<dbReference type="Proteomes" id="UP000054538">
    <property type="component" value="Unassembled WGS sequence"/>
</dbReference>
<keyword evidence="3" id="KW-1185">Reference proteome</keyword>
<feature type="compositionally biased region" description="Low complexity" evidence="1">
    <location>
        <begin position="200"/>
        <end position="213"/>
    </location>
</feature>
<evidence type="ECO:0000256" key="1">
    <source>
        <dbReference type="SAM" id="MobiDB-lite"/>
    </source>
</evidence>
<name>A0A0D0D153_9AGAM</name>
<feature type="region of interest" description="Disordered" evidence="1">
    <location>
        <begin position="184"/>
        <end position="213"/>
    </location>
</feature>
<organism evidence="2 3">
    <name type="scientific">Paxillus rubicundulus Ve08.2h10</name>
    <dbReference type="NCBI Taxonomy" id="930991"/>
    <lineage>
        <taxon>Eukaryota</taxon>
        <taxon>Fungi</taxon>
        <taxon>Dikarya</taxon>
        <taxon>Basidiomycota</taxon>
        <taxon>Agaricomycotina</taxon>
        <taxon>Agaricomycetes</taxon>
        <taxon>Agaricomycetidae</taxon>
        <taxon>Boletales</taxon>
        <taxon>Paxilineae</taxon>
        <taxon>Paxillaceae</taxon>
        <taxon>Paxillus</taxon>
    </lineage>
</organism>
<dbReference type="AlphaFoldDB" id="A0A0D0D153"/>
<dbReference type="InParanoid" id="A0A0D0D153"/>
<evidence type="ECO:0000313" key="3">
    <source>
        <dbReference type="Proteomes" id="UP000054538"/>
    </source>
</evidence>
<feature type="non-terminal residue" evidence="2">
    <location>
        <position position="344"/>
    </location>
</feature>
<sequence>MALPLSADSPTICSLPALAPVATADVNADGANGCQGPSSGWPTPGLGTILPYPRSTLGAFPDIPAVPGRAHIADTAVKTMPPPPRPHLRSLPEPLSARTDQARVRAAAATPPLPPSSLQYPLMPPIPRTSRRVVQTAQLEGAARATASPLATPVLELDVLSITSSSSVPLPSSARPIRAMLSRGSKGQLTQNTAAASTQAGPATPSPASRASPSLPLVDMEVVIPPEPGSERLPALNLVRPMTREDIRSRRDKLLRALELPDAIQKMARDLWSNDRDAEGAFVADIAVEFRRAIGNAASVGDVTSTALNFPSRPAHGPVTPIDAHHNAPIMEAFSKFYSQWAEL</sequence>
<proteinExistence type="predicted"/>
<gene>
    <name evidence="2" type="ORF">PAXRUDRAFT_178098</name>
</gene>
<dbReference type="EMBL" id="KN829623">
    <property type="protein sequence ID" value="KIK73559.1"/>
    <property type="molecule type" value="Genomic_DNA"/>
</dbReference>